<dbReference type="GO" id="GO:0003700">
    <property type="term" value="F:DNA-binding transcription factor activity"/>
    <property type="evidence" value="ECO:0007669"/>
    <property type="project" value="TreeGrafter"/>
</dbReference>
<evidence type="ECO:0000256" key="6">
    <source>
        <dbReference type="ARBA" id="ARBA00067657"/>
    </source>
</evidence>
<dbReference type="PROSITE" id="PS50932">
    <property type="entry name" value="HTH_LACI_2"/>
    <property type="match status" value="1"/>
</dbReference>
<dbReference type="Proteomes" id="UP000218796">
    <property type="component" value="Unassembled WGS sequence"/>
</dbReference>
<dbReference type="RefSeq" id="WP_039184548.1">
    <property type="nucleotide sequence ID" value="NZ_CAUFSP010000004.1"/>
</dbReference>
<dbReference type="NCBIfam" id="TIGR02405">
    <property type="entry name" value="trehalos_R_Ecol"/>
    <property type="match status" value="1"/>
</dbReference>
<dbReference type="CDD" id="cd01542">
    <property type="entry name" value="PBP1_TreR-like"/>
    <property type="match status" value="1"/>
</dbReference>
<dbReference type="CDD" id="cd01392">
    <property type="entry name" value="HTH_LacI"/>
    <property type="match status" value="1"/>
</dbReference>
<evidence type="ECO:0000313" key="10">
    <source>
        <dbReference type="Proteomes" id="UP000218796"/>
    </source>
</evidence>
<comment type="caution">
    <text evidence="9">The sequence shown here is derived from an EMBL/GenBank/DDBJ whole genome shotgun (WGS) entry which is preliminary data.</text>
</comment>
<evidence type="ECO:0000256" key="1">
    <source>
        <dbReference type="ARBA" id="ARBA00011738"/>
    </source>
</evidence>
<feature type="domain" description="HTH lacI-type" evidence="8">
    <location>
        <begin position="5"/>
        <end position="59"/>
    </location>
</feature>
<comment type="subunit">
    <text evidence="1">Homodimer.</text>
</comment>
<dbReference type="InterPro" id="IPR012771">
    <property type="entry name" value="Trehalos_R_gpbac"/>
</dbReference>
<evidence type="ECO:0000313" key="9">
    <source>
        <dbReference type="EMBL" id="PAV94276.1"/>
    </source>
</evidence>
<proteinExistence type="predicted"/>
<keyword evidence="3" id="KW-0805">Transcription regulation</keyword>
<dbReference type="InterPro" id="IPR046335">
    <property type="entry name" value="LacI/GalR-like_sensor"/>
</dbReference>
<reference evidence="9 10" key="1">
    <citation type="submission" date="2017-08" db="EMBL/GenBank/DDBJ databases">
        <title>Draft Genome Sequence of Hafnia alvei CITHA-6 Isolated from Raw Bovine Milk.</title>
        <authorList>
            <person name="Culligan E.P."/>
            <person name="Mcsweeney A."/>
            <person name="O'Doherty C."/>
            <person name="Gleeson E."/>
            <person name="O'Riordan D."/>
            <person name="Sleator R.D."/>
        </authorList>
    </citation>
    <scope>NUCLEOTIDE SEQUENCE [LARGE SCALE GENOMIC DNA]</scope>
    <source>
        <strain evidence="9 10">CITHA-6</strain>
    </source>
</reference>
<name>A0A2A2M7K8_9GAMM</name>
<dbReference type="OrthoDB" id="198888at2"/>
<dbReference type="Gene3D" id="3.40.50.2300">
    <property type="match status" value="2"/>
</dbReference>
<dbReference type="Gene3D" id="1.10.260.40">
    <property type="entry name" value="lambda repressor-like DNA-binding domains"/>
    <property type="match status" value="1"/>
</dbReference>
<keyword evidence="5" id="KW-0804">Transcription</keyword>
<dbReference type="InterPro" id="IPR000843">
    <property type="entry name" value="HTH_LacI"/>
</dbReference>
<evidence type="ECO:0000256" key="5">
    <source>
        <dbReference type="ARBA" id="ARBA00023163"/>
    </source>
</evidence>
<dbReference type="SUPFAM" id="SSF53822">
    <property type="entry name" value="Periplasmic binding protein-like I"/>
    <property type="match status" value="1"/>
</dbReference>
<dbReference type="GO" id="GO:0045892">
    <property type="term" value="P:negative regulation of DNA-templated transcription"/>
    <property type="evidence" value="ECO:0007669"/>
    <property type="project" value="InterPro"/>
</dbReference>
<evidence type="ECO:0000256" key="3">
    <source>
        <dbReference type="ARBA" id="ARBA00023015"/>
    </source>
</evidence>
<dbReference type="Pfam" id="PF13377">
    <property type="entry name" value="Peripla_BP_3"/>
    <property type="match status" value="1"/>
</dbReference>
<evidence type="ECO:0000259" key="8">
    <source>
        <dbReference type="PROSITE" id="PS50932"/>
    </source>
</evidence>
<dbReference type="Pfam" id="PF00356">
    <property type="entry name" value="LacI"/>
    <property type="match status" value="1"/>
</dbReference>
<keyword evidence="10" id="KW-1185">Reference proteome</keyword>
<dbReference type="PROSITE" id="PS00356">
    <property type="entry name" value="HTH_LACI_1"/>
    <property type="match status" value="1"/>
</dbReference>
<dbReference type="FunFam" id="1.10.260.40:FF:000021">
    <property type="entry name" value="Trehalose operon repressor"/>
    <property type="match status" value="1"/>
</dbReference>
<dbReference type="AlphaFoldDB" id="A0A2A2M7K8"/>
<gene>
    <name evidence="9" type="ORF">CJD50_21455</name>
</gene>
<dbReference type="PANTHER" id="PTHR30146">
    <property type="entry name" value="LACI-RELATED TRANSCRIPTIONAL REPRESSOR"/>
    <property type="match status" value="1"/>
</dbReference>
<dbReference type="EMBL" id="NQMS01000015">
    <property type="protein sequence ID" value="PAV94276.1"/>
    <property type="molecule type" value="Genomic_DNA"/>
</dbReference>
<dbReference type="SUPFAM" id="SSF47413">
    <property type="entry name" value="lambda repressor-like DNA-binding domains"/>
    <property type="match status" value="1"/>
</dbReference>
<accession>A0A2A2M7K8</accession>
<dbReference type="PRINTS" id="PR00036">
    <property type="entry name" value="HTHLACI"/>
</dbReference>
<dbReference type="InterPro" id="IPR010982">
    <property type="entry name" value="Lambda_DNA-bd_dom_sf"/>
</dbReference>
<dbReference type="PANTHER" id="PTHR30146:SF146">
    <property type="entry name" value="HTH-TYPE TRANSCRIPTIONAL REGULATOR TRER"/>
    <property type="match status" value="1"/>
</dbReference>
<evidence type="ECO:0000256" key="2">
    <source>
        <dbReference type="ARBA" id="ARBA00022491"/>
    </source>
</evidence>
<dbReference type="SMART" id="SM00354">
    <property type="entry name" value="HTH_LACI"/>
    <property type="match status" value="1"/>
</dbReference>
<evidence type="ECO:0000256" key="7">
    <source>
        <dbReference type="ARBA" id="ARBA00077059"/>
    </source>
</evidence>
<dbReference type="GO" id="GO:0000976">
    <property type="term" value="F:transcription cis-regulatory region binding"/>
    <property type="evidence" value="ECO:0007669"/>
    <property type="project" value="TreeGrafter"/>
</dbReference>
<keyword evidence="4" id="KW-0238">DNA-binding</keyword>
<evidence type="ECO:0000256" key="4">
    <source>
        <dbReference type="ARBA" id="ARBA00023125"/>
    </source>
</evidence>
<organism evidence="9 10">
    <name type="scientific">Hafnia paralvei</name>
    <dbReference type="NCBI Taxonomy" id="546367"/>
    <lineage>
        <taxon>Bacteria</taxon>
        <taxon>Pseudomonadati</taxon>
        <taxon>Pseudomonadota</taxon>
        <taxon>Gammaproteobacteria</taxon>
        <taxon>Enterobacterales</taxon>
        <taxon>Hafniaceae</taxon>
        <taxon>Hafnia</taxon>
    </lineage>
</organism>
<dbReference type="InterPro" id="IPR028082">
    <property type="entry name" value="Peripla_BP_I"/>
</dbReference>
<sequence>MSNRLTIKDIARLSGVGKSTVSRVINKEPGVKPETRARVEEIINQQNFAPSKSARAMRGQTDKVVAIIVSRLDSNAENQAVRAMLPMLYAQGYDPILLESQFEPERVQEHLTVLSRRHVDGILLFGFTSLNESMLLPWRDKLVVLAWEYEQLTSVRYDDSGAVTLLMDALLAKHHKNIAFVGVKLSDATTGGRRYKTYQSLCQKHQLTPSSALGELTYQSGYQLAQQVICPETTAIICASDTIALGVSKYLQERSRGDVVVCGMGNNSLLEFLYPQTFSIDLGYAEGGRLAVKQLLTLLHNPESHRHITVPCVLRTPAN</sequence>
<dbReference type="GO" id="GO:0005991">
    <property type="term" value="P:trehalose metabolic process"/>
    <property type="evidence" value="ECO:0007669"/>
    <property type="project" value="InterPro"/>
</dbReference>
<keyword evidence="2" id="KW-0678">Repressor</keyword>
<protein>
    <recommendedName>
        <fullName evidence="6">HTH-type transcriptional regulator TreR</fullName>
    </recommendedName>
    <alternativeName>
        <fullName evidence="7">Trehalose operon repressor</fullName>
    </alternativeName>
</protein>